<keyword evidence="1" id="KW-0175">Coiled coil</keyword>
<dbReference type="RefSeq" id="WP_163947191.1">
    <property type="nucleotide sequence ID" value="NZ_JAAIKC010000004.1"/>
</dbReference>
<sequence length="151" mass="17797">MKNEDLITPAQLHALLAENGEDFQEFGMDEPMGAQHLISLQKAVVMLTRQVETLQSELHEHFQIQHRQQEQLLRQFKHQIEQQLQQQLTKGLDQETQTGTVEECEERNPAIEPQELRADATLEEEPITYSRVKSYSKIRKRRKTFLEKLFE</sequence>
<dbReference type="EMBL" id="JAAIKC010000004">
    <property type="protein sequence ID" value="NEW07021.1"/>
    <property type="molecule type" value="Genomic_DNA"/>
</dbReference>
<accession>A0A6G3ZZL9</accession>
<feature type="coiled-coil region" evidence="1">
    <location>
        <begin position="37"/>
        <end position="86"/>
    </location>
</feature>
<comment type="caution">
    <text evidence="3">The sequence shown here is derived from an EMBL/GenBank/DDBJ whole genome shotgun (WGS) entry which is preliminary data.</text>
</comment>
<dbReference type="AlphaFoldDB" id="A0A6G3ZZL9"/>
<name>A0A6G3ZZL9_9BACL</name>
<organism evidence="3">
    <name type="scientific">Paenibacillus sp. SYP-B3998</name>
    <dbReference type="NCBI Taxonomy" id="2678564"/>
    <lineage>
        <taxon>Bacteria</taxon>
        <taxon>Bacillati</taxon>
        <taxon>Bacillota</taxon>
        <taxon>Bacilli</taxon>
        <taxon>Bacillales</taxon>
        <taxon>Paenibacillaceae</taxon>
        <taxon>Paenibacillus</taxon>
    </lineage>
</organism>
<feature type="region of interest" description="Disordered" evidence="2">
    <location>
        <begin position="87"/>
        <end position="112"/>
    </location>
</feature>
<gene>
    <name evidence="3" type="ORF">GK047_13500</name>
</gene>
<evidence type="ECO:0000256" key="2">
    <source>
        <dbReference type="SAM" id="MobiDB-lite"/>
    </source>
</evidence>
<protein>
    <submittedName>
        <fullName evidence="3">Uncharacterized protein</fullName>
    </submittedName>
</protein>
<evidence type="ECO:0000256" key="1">
    <source>
        <dbReference type="SAM" id="Coils"/>
    </source>
</evidence>
<proteinExistence type="predicted"/>
<reference evidence="3" key="1">
    <citation type="submission" date="2020-02" db="EMBL/GenBank/DDBJ databases">
        <authorList>
            <person name="Shen X.-R."/>
            <person name="Zhang Y.-X."/>
        </authorList>
    </citation>
    <scope>NUCLEOTIDE SEQUENCE</scope>
    <source>
        <strain evidence="3">SYP-B3998</strain>
    </source>
</reference>
<evidence type="ECO:0000313" key="3">
    <source>
        <dbReference type="EMBL" id="NEW07021.1"/>
    </source>
</evidence>